<dbReference type="Pfam" id="PF00656">
    <property type="entry name" value="Peptidase_C14"/>
    <property type="match status" value="1"/>
</dbReference>
<dbReference type="RefSeq" id="WP_190119509.1">
    <property type="nucleotide sequence ID" value="NZ_BMVR01000016.1"/>
</dbReference>
<gene>
    <name evidence="2" type="ORF">JGB26_12585</name>
</gene>
<dbReference type="InterPro" id="IPR056507">
    <property type="entry name" value="wHTH-HSP90_Na-assoc"/>
</dbReference>
<keyword evidence="3" id="KW-1185">Reference proteome</keyword>
<name>A0ABS0X428_9ACTN</name>
<feature type="domain" description="Caspase family p20" evidence="1">
    <location>
        <begin position="3"/>
        <end position="141"/>
    </location>
</feature>
<dbReference type="Pfam" id="PF24401">
    <property type="entry name" value="iHD-CE"/>
    <property type="match status" value="1"/>
</dbReference>
<dbReference type="InterPro" id="IPR029030">
    <property type="entry name" value="Caspase-like_dom_sf"/>
</dbReference>
<evidence type="ECO:0000259" key="1">
    <source>
        <dbReference type="PROSITE" id="PS50208"/>
    </source>
</evidence>
<dbReference type="InterPro" id="IPR036890">
    <property type="entry name" value="HATPase_C_sf"/>
</dbReference>
<sequence length="1665" mass="180737">MAPARTALLIGVGHVPAADGLLEPLDEAVDADLRLMSSALQAARYDVTVLHNAGISQIRARIHETARAVPEGGTLLLYFSGHGVRVGDTDYLVPFDAVAPPDGDWQEPYLDSLLPAAISPWLKASRADTVLWAIDACRTELPGDGAPFGNSVDNGPPGGGFAVLMGCEAGERSGYTGEGSFFTRGLAEALGPLAPARSVEDVFAKAAARAKAVAHRQGHTQNAHVHYGTNFEARTKAAEICEGRPLLEAWQDAVRSTPLWERVEPCDEDAVRRFQDCLSAFVERCAHTLHLAQSRLPFEDPWADDTYPVRLLCDRLPALLPDGAKLSAVEVTALVAAPFLREAAWAERLSQAAEFGPESLERVPGADAHRRHYEQVGDQYARVARKVAECHARERPQDAVAVTMWLVHRWVADRFETDDEAVPAPCADALATTLLGGAAPAPDRVAELSGLMRAAAAGIGLDEPLDDSGAAGASGAPRDVDRAKILLPGGYQALRMRPLAALLRLAGLLSLDVRTFPEVVAEHLAVSDPVLPQEIVGLVSHPDLLSWQPEGTSLHLDVPCPHQAVHAALVEVAHQADQLAAQVADLASTLPGSEACLLSAVPTRVTDRDLRASQRGGQSTYEVPLLRFHLAQTEVRELLMGEQLYGGEPQLALRELYQNAMDACRYRQMRWDYLDSAGPQPAPWRGRISITMGEDARGRYVECRDNGVGMSAEQLKYTFTRAGSRFEQSKAFRREQSRWLRHDQKLRLFPNSRFGIGVFSYFMLADEMTIVTRQVSPDGIPAAHALSVEIPSSGSLFRIQRHEGAGDGLAEGGTRVRLYLRADGTADGLSCVGTLRPLVRVSEFELEVRDLAGAAHEWQPGVLQVGVAHDLLEPVAAVPGVLWWVGEQGGVLCDGIATDVLPYGYVLNLTGLHAGQLSVSRKELQSYDRAWAELNWREGAMPLAEWPGLSMEWLWELERRNLPVARVLWEEWRGKGVTALREGDGRHWLDSEGWFPPDQSVVTRSRYGPDAGNLAPWRAAALCLADNRHSASSPRSLAGHPVPEPGDAVLHGNNRSWWFVVEQASRQGVPVTDALRRKRRLRIAHPTEAPPPVQEGDLDRVPDVRDRNLAQVLTGAGQFTPVHGDSRVNRGRGSLVLASQKFTEPLADVAARYASWAPLHGESLPPVPPHHQHYVCTEEDVEMLFLQSTIGYEEKLVPVTEPAQVLQVQRNTGRTPAEILPVLSDFAWLGWTALDADVVGAWADLDSELRQVLAEFTSGDGDRTLRWGATVVMAARWETDLADAAERLARVAAATGLSYERRDTDGHGRIVPCADTGALASGLNNVGARLEHGIGYEALGKGAKSLPGSVDVTRAVAELRAAGIRLPDHVDMVTEWSTLPLRSRFALSGKEAVHGSEDDPADELTASGLFYTAERLHETLADMWALARQGADRFGLTVPPLPAELASYRPSSHDINALAEQPVVDLTDQPFAEDQLSAAVWKRLTPAALATYADRLEISPAAAYARLASLRPLGAQVPELTEADLAALPTTPSSARDRVALERAQWLSKTGTEFGPLDLVSIAGRLGEPVPRSLRRVAPYLPLLTDLPPLPPPPDTIPLWQDLAILSVGLDGRLPALTGKVTTRHIARAAEATGESEAWVTDRLRLYATLFALELDLDPDLDDAS</sequence>
<dbReference type="PROSITE" id="PS50208">
    <property type="entry name" value="CASPASE_P20"/>
    <property type="match status" value="1"/>
</dbReference>
<dbReference type="SUPFAM" id="SSF55874">
    <property type="entry name" value="ATPase domain of HSP90 chaperone/DNA topoisomerase II/histidine kinase"/>
    <property type="match status" value="1"/>
</dbReference>
<dbReference type="PANTHER" id="PTHR22576:SF37">
    <property type="entry name" value="MUCOSA-ASSOCIATED LYMPHOID TISSUE LYMPHOMA TRANSLOCATION PROTEIN 1"/>
    <property type="match status" value="1"/>
</dbReference>
<organism evidence="2 3">
    <name type="scientific">Streptomyces flavofungini</name>
    <dbReference type="NCBI Taxonomy" id="68200"/>
    <lineage>
        <taxon>Bacteria</taxon>
        <taxon>Bacillati</taxon>
        <taxon>Actinomycetota</taxon>
        <taxon>Actinomycetes</taxon>
        <taxon>Kitasatosporales</taxon>
        <taxon>Streptomycetaceae</taxon>
        <taxon>Streptomyces</taxon>
    </lineage>
</organism>
<reference evidence="2 3" key="1">
    <citation type="submission" date="2020-12" db="EMBL/GenBank/DDBJ databases">
        <title>Streptomyces typhae sp. nov., a novel endophytic actinomycete isolated from the root of cattail pollen (Typha angustifolia L.).</title>
        <authorList>
            <person name="Peng C."/>
            <person name="Liu C."/>
        </authorList>
    </citation>
    <scope>NUCLEOTIDE SEQUENCE [LARGE SCALE GENOMIC DNA]</scope>
    <source>
        <strain evidence="2 3">JCM 4753</strain>
    </source>
</reference>
<evidence type="ECO:0000313" key="2">
    <source>
        <dbReference type="EMBL" id="MBJ3807944.1"/>
    </source>
</evidence>
<dbReference type="InterPro" id="IPR001309">
    <property type="entry name" value="Pept_C14_p20"/>
</dbReference>
<dbReference type="PANTHER" id="PTHR22576">
    <property type="entry name" value="MUCOSA ASSOCIATED LYMPHOID TISSUE LYMPHOMA TRANSLOCATION PROTEIN 1/PARACASPASE"/>
    <property type="match status" value="1"/>
</dbReference>
<comment type="caution">
    <text evidence="2">The sequence shown here is derived from an EMBL/GenBank/DDBJ whole genome shotgun (WGS) entry which is preliminary data.</text>
</comment>
<dbReference type="Gene3D" id="3.40.50.1460">
    <property type="match status" value="1"/>
</dbReference>
<accession>A0ABS0X428</accession>
<dbReference type="Proteomes" id="UP000634780">
    <property type="component" value="Unassembled WGS sequence"/>
</dbReference>
<protein>
    <submittedName>
        <fullName evidence="2">Caspase family protein</fullName>
    </submittedName>
</protein>
<dbReference type="InterPro" id="IPR011600">
    <property type="entry name" value="Pept_C14_caspase"/>
</dbReference>
<evidence type="ECO:0000313" key="3">
    <source>
        <dbReference type="Proteomes" id="UP000634780"/>
    </source>
</evidence>
<dbReference type="SUPFAM" id="SSF52129">
    <property type="entry name" value="Caspase-like"/>
    <property type="match status" value="1"/>
</dbReference>
<proteinExistence type="predicted"/>
<dbReference type="InterPro" id="IPR020575">
    <property type="entry name" value="Hsp90_N"/>
</dbReference>
<dbReference type="InterPro" id="IPR052039">
    <property type="entry name" value="Caspase-related_regulators"/>
</dbReference>
<dbReference type="InterPro" id="IPR056506">
    <property type="entry name" value="iHD-CE"/>
</dbReference>
<dbReference type="PRINTS" id="PR00775">
    <property type="entry name" value="HEATSHOCK90"/>
</dbReference>
<dbReference type="Gene3D" id="3.30.565.10">
    <property type="entry name" value="Histidine kinase-like ATPase, C-terminal domain"/>
    <property type="match status" value="1"/>
</dbReference>
<dbReference type="EMBL" id="JAEKOZ010000006">
    <property type="protein sequence ID" value="MBJ3807944.1"/>
    <property type="molecule type" value="Genomic_DNA"/>
</dbReference>
<dbReference type="Pfam" id="PF24410">
    <property type="entry name" value="wHTH-HSP90_Na-assoc"/>
    <property type="match status" value="1"/>
</dbReference>